<dbReference type="Gene3D" id="3.50.50.60">
    <property type="entry name" value="FAD/NAD(P)-binding domain"/>
    <property type="match status" value="2"/>
</dbReference>
<evidence type="ECO:0000259" key="1">
    <source>
        <dbReference type="Pfam" id="PF01593"/>
    </source>
</evidence>
<dbReference type="EMBL" id="CP064981">
    <property type="protein sequence ID" value="QQR92502.1"/>
    <property type="molecule type" value="Genomic_DNA"/>
</dbReference>
<dbReference type="SUPFAM" id="SSF51905">
    <property type="entry name" value="FAD/NAD(P)-binding domain"/>
    <property type="match status" value="1"/>
</dbReference>
<dbReference type="InterPro" id="IPR036188">
    <property type="entry name" value="FAD/NAD-bd_sf"/>
</dbReference>
<gene>
    <name evidence="2" type="ORF">IPJ89_05140</name>
</gene>
<dbReference type="AlphaFoldDB" id="A0A7T9DJL7"/>
<dbReference type="Pfam" id="PF01593">
    <property type="entry name" value="Amino_oxidase"/>
    <property type="match status" value="1"/>
</dbReference>
<accession>A0A7T9DJL7</accession>
<dbReference type="PANTHER" id="PTHR42923">
    <property type="entry name" value="PROTOPORPHYRINOGEN OXIDASE"/>
    <property type="match status" value="1"/>
</dbReference>
<dbReference type="GO" id="GO:0016491">
    <property type="term" value="F:oxidoreductase activity"/>
    <property type="evidence" value="ECO:0007669"/>
    <property type="project" value="InterPro"/>
</dbReference>
<proteinExistence type="predicted"/>
<feature type="domain" description="Amine oxidase" evidence="1">
    <location>
        <begin position="21"/>
        <end position="401"/>
    </location>
</feature>
<dbReference type="InterPro" id="IPR050464">
    <property type="entry name" value="Zeta_carotene_desat/Oxidored"/>
</dbReference>
<organism evidence="2">
    <name type="scientific">Candidatus Iainarchaeum sp</name>
    <dbReference type="NCBI Taxonomy" id="3101447"/>
    <lineage>
        <taxon>Archaea</taxon>
        <taxon>Candidatus Iainarchaeota</taxon>
        <taxon>Candidatus Iainarchaeia</taxon>
        <taxon>Candidatus Iainarchaeales</taxon>
        <taxon>Candidatus Iainarchaeaceae</taxon>
        <taxon>Candidatus Iainarchaeum</taxon>
    </lineage>
</organism>
<dbReference type="Gene3D" id="3.90.660.20">
    <property type="entry name" value="Protoporphyrinogen oxidase, mitochondrial, domain 2"/>
    <property type="match status" value="1"/>
</dbReference>
<name>A0A7T9DJL7_9ARCH</name>
<reference evidence="2" key="1">
    <citation type="submission" date="2020-11" db="EMBL/GenBank/DDBJ databases">
        <title>Connecting structure to function with the recovery of over 1000 high-quality activated sludge metagenome-assembled genomes encoding full-length rRNA genes using long-read sequencing.</title>
        <authorList>
            <person name="Singleton C.M."/>
            <person name="Petriglieri F."/>
            <person name="Kristensen J.M."/>
            <person name="Kirkegaard R.H."/>
            <person name="Michaelsen T.Y."/>
            <person name="Andersen M.H."/>
            <person name="Karst S.M."/>
            <person name="Dueholm M.S."/>
            <person name="Nielsen P.H."/>
            <person name="Albertsen M."/>
        </authorList>
    </citation>
    <scope>NUCLEOTIDE SEQUENCE</scope>
    <source>
        <strain evidence="2">Fred_18-Q3-R57-64_BAT3C.431</strain>
    </source>
</reference>
<sequence length="412" mass="46030">MKSKLYLFGGGISSASTAFYSNSTNIQVLEKQNKVGGRIKSVKLGRDIFEAGAQFFTEKDRNVESFLKKLKLDNKINEVYLSNLNISRDNSIISLKKNCLQQDFDTHEISILYSYINHIDDYLTNSSAKNLMSMSLKKWYNTFVGRNDEWFIDALVRSLTFSNIEKLSAYYGLIVISTFFSHTYNLKNGLIAAVDAAFAASSAKISYNANIESIAIDNNISKVVVNGKEIQIDDNDYFVSGLPANILCKLVDDNKLKKALNKIEYANAQVFFIETKKKLLKDAYGIMFPSGTSPISIIVEETKGLTAKNGNGQLVVIFDGKTNVSSNEALEITSNILPVKNQINSVNHYNWDGALPICTPELFEIQNRISKYNYKNFSIAGDFMGLPSLDAAIESGHNAANNYNKFVKLRKT</sequence>
<protein>
    <submittedName>
        <fullName evidence="2">FAD-dependent oxidoreductase</fullName>
    </submittedName>
</protein>
<evidence type="ECO:0000313" key="2">
    <source>
        <dbReference type="EMBL" id="QQR92502.1"/>
    </source>
</evidence>
<dbReference type="Proteomes" id="UP000596004">
    <property type="component" value="Chromosome"/>
</dbReference>
<dbReference type="InterPro" id="IPR002937">
    <property type="entry name" value="Amino_oxidase"/>
</dbReference>